<evidence type="ECO:0000313" key="6">
    <source>
        <dbReference type="EnsemblPlants" id="Solyc02g066870.1.1"/>
    </source>
</evidence>
<reference evidence="6" key="1">
    <citation type="journal article" date="2012" name="Nature">
        <title>The tomato genome sequence provides insights into fleshy fruit evolution.</title>
        <authorList>
            <consortium name="Tomato Genome Consortium"/>
        </authorList>
    </citation>
    <scope>NUCLEOTIDE SEQUENCE [LARGE SCALE GENOMIC DNA]</scope>
    <source>
        <strain evidence="6">cv. Heinz 1706</strain>
    </source>
</reference>
<dbReference type="InterPro" id="IPR032308">
    <property type="entry name" value="TDBD"/>
</dbReference>
<evidence type="ECO:0000256" key="2">
    <source>
        <dbReference type="ARBA" id="ARBA00006081"/>
    </source>
</evidence>
<evidence type="ECO:0000256" key="4">
    <source>
        <dbReference type="RuleBase" id="RU369029"/>
    </source>
</evidence>
<dbReference type="InterPro" id="IPR031307">
    <property type="entry name" value="Ninja_fam"/>
</dbReference>
<dbReference type="PANTHER" id="PTHR31413">
    <property type="entry name" value="AFP HOMOLOG 2"/>
    <property type="match status" value="1"/>
</dbReference>
<proteinExistence type="inferred from homology"/>
<protein>
    <recommendedName>
        <fullName evidence="4">Ninja-family protein</fullName>
    </recommendedName>
    <alternativeName>
        <fullName evidence="4">ABI-binding protein</fullName>
    </alternativeName>
</protein>
<dbReference type="Pfam" id="PF16135">
    <property type="entry name" value="TDBD"/>
    <property type="match status" value="1"/>
</dbReference>
<dbReference type="InParanoid" id="K4B719"/>
<dbReference type="Gramene" id="Solyc02g066870.1.1">
    <property type="protein sequence ID" value="Solyc02g066870.1.1"/>
    <property type="gene ID" value="Solyc02g066870.1"/>
</dbReference>
<dbReference type="PaxDb" id="4081-Solyc02g066870.1.1"/>
<evidence type="ECO:0000259" key="5">
    <source>
        <dbReference type="Pfam" id="PF16135"/>
    </source>
</evidence>
<comment type="similarity">
    <text evidence="2 4">Belongs to the Ninja family.</text>
</comment>
<dbReference type="GO" id="GO:0005634">
    <property type="term" value="C:nucleus"/>
    <property type="evidence" value="ECO:0000318"/>
    <property type="project" value="GO_Central"/>
</dbReference>
<dbReference type="STRING" id="4081.K4B719"/>
<evidence type="ECO:0000313" key="7">
    <source>
        <dbReference type="Proteomes" id="UP000004994"/>
    </source>
</evidence>
<feature type="domain" description="Tify" evidence="5">
    <location>
        <begin position="114"/>
        <end position="156"/>
    </location>
</feature>
<accession>K4B719</accession>
<evidence type="ECO:0000256" key="1">
    <source>
        <dbReference type="ARBA" id="ARBA00004123"/>
    </source>
</evidence>
<dbReference type="Proteomes" id="UP000004994">
    <property type="component" value="Chromosome 2"/>
</dbReference>
<comment type="function">
    <text evidence="4">Acts as a negative regulator of abscisic acid (ABA) response.</text>
</comment>
<evidence type="ECO:0000256" key="3">
    <source>
        <dbReference type="ARBA" id="ARBA00023242"/>
    </source>
</evidence>
<dbReference type="PANTHER" id="PTHR31413:SF32">
    <property type="entry name" value="NINJA-FAMILY PROTEIN"/>
    <property type="match status" value="1"/>
</dbReference>
<dbReference type="EnsemblPlants" id="Solyc02g066870.1.1">
    <property type="protein sequence ID" value="Solyc02g066870.1.1"/>
    <property type="gene ID" value="Solyc02g066870.1"/>
</dbReference>
<dbReference type="GO" id="GO:0007165">
    <property type="term" value="P:signal transduction"/>
    <property type="evidence" value="ECO:0007669"/>
    <property type="project" value="InterPro"/>
</dbReference>
<keyword evidence="3 4" id="KW-0539">Nucleus</keyword>
<organism evidence="6">
    <name type="scientific">Solanum lycopersicum</name>
    <name type="common">Tomato</name>
    <name type="synonym">Lycopersicon esculentum</name>
    <dbReference type="NCBI Taxonomy" id="4081"/>
    <lineage>
        <taxon>Eukaryota</taxon>
        <taxon>Viridiplantae</taxon>
        <taxon>Streptophyta</taxon>
        <taxon>Embryophyta</taxon>
        <taxon>Tracheophyta</taxon>
        <taxon>Spermatophyta</taxon>
        <taxon>Magnoliopsida</taxon>
        <taxon>eudicotyledons</taxon>
        <taxon>Gunneridae</taxon>
        <taxon>Pentapetalae</taxon>
        <taxon>asterids</taxon>
        <taxon>lamiids</taxon>
        <taxon>Solanales</taxon>
        <taxon>Solanaceae</taxon>
        <taxon>Solanoideae</taxon>
        <taxon>Solaneae</taxon>
        <taxon>Solanum</taxon>
        <taxon>Solanum subgen. Lycopersicon</taxon>
    </lineage>
</organism>
<reference evidence="6" key="2">
    <citation type="submission" date="2015-06" db="UniProtKB">
        <authorList>
            <consortium name="EnsemblPlants"/>
        </authorList>
    </citation>
    <scope>IDENTIFICATION</scope>
    <source>
        <strain evidence="6">cv. Heinz 1706</strain>
    </source>
</reference>
<dbReference type="OMA" id="SCAEIDE"/>
<dbReference type="AlphaFoldDB" id="K4B719"/>
<dbReference type="PhylomeDB" id="K4B719"/>
<name>K4B719_SOLLC</name>
<comment type="subcellular location">
    <subcellularLocation>
        <location evidence="1 4">Nucleus</location>
    </subcellularLocation>
</comment>
<sequence length="157" mass="17217">MEKAKEKIGTSRNVEYKNMKLNLGLPLNGESQRCVASSVAEVEIQQSPTQGESQGCVASSVAEVEIQQLPTQEENIAKEKFENFMLNNMANVYTKCEGPKGKKIEGLLYSCAEIDEVKIVCLCHGNFLNAGEFVKHAGGGDVVNPLEHIFIEGKQIK</sequence>
<dbReference type="HOGENOM" id="CLU_1879072_0_0_1"/>
<dbReference type="GO" id="GO:0045892">
    <property type="term" value="P:negative regulation of DNA-templated transcription"/>
    <property type="evidence" value="ECO:0000318"/>
    <property type="project" value="GO_Central"/>
</dbReference>
<keyword evidence="7" id="KW-1185">Reference proteome</keyword>